<keyword evidence="2" id="KW-1185">Reference proteome</keyword>
<proteinExistence type="predicted"/>
<protein>
    <submittedName>
        <fullName evidence="1">Uncharacterized protein</fullName>
    </submittedName>
</protein>
<dbReference type="AlphaFoldDB" id="C5BVS3"/>
<organism evidence="1 2">
    <name type="scientific">Beutenbergia cavernae (strain ATCC BAA-8 / DSM 12333 / CCUG 43141 / JCM 11478 / NBRC 16432 / NCIMB 13614 / HKI 0122)</name>
    <dbReference type="NCBI Taxonomy" id="471853"/>
    <lineage>
        <taxon>Bacteria</taxon>
        <taxon>Bacillati</taxon>
        <taxon>Actinomycetota</taxon>
        <taxon>Actinomycetes</taxon>
        <taxon>Micrococcales</taxon>
        <taxon>Beutenbergiaceae</taxon>
        <taxon>Beutenbergia</taxon>
    </lineage>
</organism>
<dbReference type="HOGENOM" id="CLU_2647218_0_0_11"/>
<evidence type="ECO:0000313" key="2">
    <source>
        <dbReference type="Proteomes" id="UP000007962"/>
    </source>
</evidence>
<sequence length="76" mass="8094">MLTRKEAYDLGGTPNVLSTVWIPCREAEVTVGGLRLAGRPDVDEDAPMSSAFIAEAEVWGWTTGERGPGSTSPSSR</sequence>
<reference evidence="1 2" key="1">
    <citation type="journal article" date="2009" name="Stand. Genomic Sci.">
        <title>Complete genome sequence of Beutenbergia cavernae type strain (HKI 0122).</title>
        <authorList>
            <person name="Land M."/>
            <person name="Pukall R."/>
            <person name="Abt B."/>
            <person name="Goker M."/>
            <person name="Rohde M."/>
            <person name="Glavina Del Rio T."/>
            <person name="Tice H."/>
            <person name="Copeland A."/>
            <person name="Cheng J.F."/>
            <person name="Lucas S."/>
            <person name="Chen F."/>
            <person name="Nolan M."/>
            <person name="Bruce D."/>
            <person name="Goodwin L."/>
            <person name="Pitluck S."/>
            <person name="Ivanova N."/>
            <person name="Mavromatis K."/>
            <person name="Ovchinnikova G."/>
            <person name="Pati A."/>
            <person name="Chen A."/>
            <person name="Palaniappan K."/>
            <person name="Hauser L."/>
            <person name="Chang Y.J."/>
            <person name="Jefferies C.C."/>
            <person name="Saunders E."/>
            <person name="Brettin T."/>
            <person name="Detter J.C."/>
            <person name="Han C."/>
            <person name="Chain P."/>
            <person name="Bristow J."/>
            <person name="Eisen J.A."/>
            <person name="Markowitz V."/>
            <person name="Hugenholtz P."/>
            <person name="Kyrpides N.C."/>
            <person name="Klenk H.P."/>
            <person name="Lapidus A."/>
        </authorList>
    </citation>
    <scope>NUCLEOTIDE SEQUENCE [LARGE SCALE GENOMIC DNA]</scope>
    <source>
        <strain evidence="2">ATCC BAA-8 / DSM 12333 / NBRC 16432</strain>
    </source>
</reference>
<dbReference type="EMBL" id="CP001618">
    <property type="protein sequence ID" value="ACQ78513.1"/>
    <property type="molecule type" value="Genomic_DNA"/>
</dbReference>
<accession>C5BVS3</accession>
<dbReference type="KEGG" id="bcv:Bcav_0248"/>
<dbReference type="RefSeq" id="WP_012725293.1">
    <property type="nucleotide sequence ID" value="NC_012669.1"/>
</dbReference>
<name>C5BVS3_BEUC1</name>
<evidence type="ECO:0000313" key="1">
    <source>
        <dbReference type="EMBL" id="ACQ78513.1"/>
    </source>
</evidence>
<gene>
    <name evidence="1" type="ordered locus">Bcav_0248</name>
</gene>
<dbReference type="OrthoDB" id="3817406at2"/>
<dbReference type="Proteomes" id="UP000007962">
    <property type="component" value="Chromosome"/>
</dbReference>